<sequence>MTPLKLLPSYTCLAMMMVGVAAAIIIHFDHAPPARSRLTSAVFQYSVEGPHKSNACKNNQCSIYCKIDGHTLGRCPSHRTVLKNLTANSRHTFLVNVATPEGERNSSSYSWFIDTLPPIAAISSKQNYTAAEKITVHVAFSEACTGLGGFKCVNSSSCDVIVNGPASILASSLRTIDPGIRYSLNIILHSSIIYSRVVITMADKFCTDGAGNHFRRTSSSTLIVHIDRRPVRVDLWASIPAYLLGINGVPRTVYATNKMEDVEIFLEFSTPIVNSLDEIQKALLVNPIRYSPIPVRSHGNRRYNFKLMNISSTEIITIKLEANKLIGRTGFHVSPVAPLTFLYDSSPPGVWLSTSSPVTTRESNVNIIVEFTKPVFGFKASVVEVKGGTLTRQVHTVILKTTFMIEEISRALYSLTIHIVSQNVVSVVVPAGKVNDVSGNVNVASNRVEVKPYSAPAISTALHCFMTVGVLATSLAAALLTTSSANLGAIETLSSGTAYFVVSDPSLNLYGMIGHLQVFVLSDWFSPTLPVEYSETTRGLRWLVPHGKLPWKKRSKFMWPNNNYLSEEEPSGPQVGSLSIHPMQLNSMSYAYLQQGPLLPSENYSYNSDLHGLHNVNGETYIPDGKPMDSGEYFTYFLRGEPLSADNVANRMKHYTGWQDLEMNLFWLGIGGGSLLVFHLLILLFLRWRFGRTVHGLLSVPRFELFLLLLVLPCLCQSSAFAIGGKTTAGIIVGALLLAIPTAFIITVCLFLVVTIFTGSFIQYKEVKYARSKEPWFRKLWVFFTGRPTIGKWSCSEGPPASFLLRFGILFEGHRGPPLFIFADPDDPTGIPKSFEAGQSGSGRPRALSSDGSTEETRSTISERLLGCARTSYVIIDLLRRVTLGIVSGASSTKESSQGLVAFTVTIVQFLYLCVLKPYISRGVHLVECLSLLSEAVIFGLSICLHGADPTEEKTLGYMMLALLFITYVTQSMNQWHAMIRYILRFGQSQEESLKLGLKCAAKCLILPLLPRKHWSRLIPKYPQPDTVTDSSTRAPHVDPLSAMTATVVPVLNPNSPGYAYQIGSTSAETNPGRQRSGDSRRLKGLSERASDLKKLREMARATFSGQSKPEEGSTSYGLRPQQSSLCQASS</sequence>
<organism evidence="3 4">
    <name type="scientific">Dillenia turbinata</name>
    <dbReference type="NCBI Taxonomy" id="194707"/>
    <lineage>
        <taxon>Eukaryota</taxon>
        <taxon>Viridiplantae</taxon>
        <taxon>Streptophyta</taxon>
        <taxon>Embryophyta</taxon>
        <taxon>Tracheophyta</taxon>
        <taxon>Spermatophyta</taxon>
        <taxon>Magnoliopsida</taxon>
        <taxon>eudicotyledons</taxon>
        <taxon>Gunneridae</taxon>
        <taxon>Pentapetalae</taxon>
        <taxon>Dilleniales</taxon>
        <taxon>Dilleniaceae</taxon>
        <taxon>Dillenia</taxon>
    </lineage>
</organism>
<evidence type="ECO:0000313" key="4">
    <source>
        <dbReference type="Proteomes" id="UP001370490"/>
    </source>
</evidence>
<dbReference type="PANTHER" id="PTHR34677:SF3">
    <property type="entry name" value="BACTERIAL IG-LIKE DOMAIN-CONTAINING PROTEIN"/>
    <property type="match status" value="1"/>
</dbReference>
<gene>
    <name evidence="3" type="ORF">RJ641_007118</name>
</gene>
<feature type="compositionally biased region" description="Basic and acidic residues" evidence="1">
    <location>
        <begin position="1076"/>
        <end position="1100"/>
    </location>
</feature>
<feature type="compositionally biased region" description="Polar residues" evidence="1">
    <location>
        <begin position="1065"/>
        <end position="1074"/>
    </location>
</feature>
<dbReference type="AlphaFoldDB" id="A0AAN8VJK1"/>
<feature type="region of interest" description="Disordered" evidence="1">
    <location>
        <begin position="1065"/>
        <end position="1131"/>
    </location>
</feature>
<proteinExistence type="predicted"/>
<keyword evidence="2" id="KW-0472">Membrane</keyword>
<dbReference type="Proteomes" id="UP001370490">
    <property type="component" value="Unassembled WGS sequence"/>
</dbReference>
<keyword evidence="4" id="KW-1185">Reference proteome</keyword>
<feature type="transmembrane region" description="Helical" evidence="2">
    <location>
        <begin position="7"/>
        <end position="28"/>
    </location>
</feature>
<feature type="transmembrane region" description="Helical" evidence="2">
    <location>
        <begin position="705"/>
        <end position="723"/>
    </location>
</feature>
<feature type="region of interest" description="Disordered" evidence="1">
    <location>
        <begin position="833"/>
        <end position="858"/>
    </location>
</feature>
<feature type="compositionally biased region" description="Polar residues" evidence="1">
    <location>
        <begin position="1104"/>
        <end position="1131"/>
    </location>
</feature>
<protein>
    <recommendedName>
        <fullName evidence="5">Bacterial Ig-like domain-containing protein</fullName>
    </recommendedName>
</protein>
<dbReference type="EMBL" id="JBAMMX010000014">
    <property type="protein sequence ID" value="KAK6928527.1"/>
    <property type="molecule type" value="Genomic_DNA"/>
</dbReference>
<reference evidence="3 4" key="1">
    <citation type="submission" date="2023-12" db="EMBL/GenBank/DDBJ databases">
        <title>A high-quality genome assembly for Dillenia turbinata (Dilleniales).</title>
        <authorList>
            <person name="Chanderbali A."/>
        </authorList>
    </citation>
    <scope>NUCLEOTIDE SEQUENCE [LARGE SCALE GENOMIC DNA]</scope>
    <source>
        <strain evidence="3">LSX21</strain>
        <tissue evidence="3">Leaf</tissue>
    </source>
</reference>
<evidence type="ECO:0008006" key="5">
    <source>
        <dbReference type="Google" id="ProtNLM"/>
    </source>
</evidence>
<evidence type="ECO:0000313" key="3">
    <source>
        <dbReference type="EMBL" id="KAK6928527.1"/>
    </source>
</evidence>
<keyword evidence="2" id="KW-0812">Transmembrane</keyword>
<dbReference type="PANTHER" id="PTHR34677">
    <property type="match status" value="1"/>
</dbReference>
<feature type="transmembrane region" description="Helical" evidence="2">
    <location>
        <begin position="665"/>
        <end position="685"/>
    </location>
</feature>
<accession>A0AAN8VJK1</accession>
<name>A0AAN8VJK1_9MAGN</name>
<evidence type="ECO:0000256" key="2">
    <source>
        <dbReference type="SAM" id="Phobius"/>
    </source>
</evidence>
<keyword evidence="2" id="KW-1133">Transmembrane helix</keyword>
<evidence type="ECO:0000256" key="1">
    <source>
        <dbReference type="SAM" id="MobiDB-lite"/>
    </source>
</evidence>
<comment type="caution">
    <text evidence="3">The sequence shown here is derived from an EMBL/GenBank/DDBJ whole genome shotgun (WGS) entry which is preliminary data.</text>
</comment>
<feature type="transmembrane region" description="Helical" evidence="2">
    <location>
        <begin position="729"/>
        <end position="762"/>
    </location>
</feature>